<dbReference type="Proteomes" id="UP000282312">
    <property type="component" value="Unassembled WGS sequence"/>
</dbReference>
<reference evidence="2 3" key="1">
    <citation type="submission" date="2018-05" db="EMBL/GenBank/DDBJ databases">
        <title>Micromonospora from Atacama Desert.</title>
        <authorList>
            <person name="Carro L."/>
            <person name="Goodfellow M."/>
            <person name="Klenk H.-P."/>
        </authorList>
    </citation>
    <scope>NUCLEOTIDE SEQUENCE [LARGE SCALE GENOMIC DNA]</scope>
    <source>
        <strain evidence="2 3">LB39</strain>
    </source>
</reference>
<name>A0A3N9W5P3_9ACTN</name>
<dbReference type="InterPro" id="IPR026337">
    <property type="entry name" value="AKG_HExxH"/>
</dbReference>
<dbReference type="EMBL" id="QGSZ01000345">
    <property type="protein sequence ID" value="RQW96161.1"/>
    <property type="molecule type" value="Genomic_DNA"/>
</dbReference>
<evidence type="ECO:0000313" key="3">
    <source>
        <dbReference type="Proteomes" id="UP000282312"/>
    </source>
</evidence>
<proteinExistence type="predicted"/>
<keyword evidence="3" id="KW-1185">Reference proteome</keyword>
<dbReference type="AlphaFoldDB" id="A0A3N9W5P3"/>
<evidence type="ECO:0000313" key="2">
    <source>
        <dbReference type="EMBL" id="RQW96161.1"/>
    </source>
</evidence>
<dbReference type="OrthoDB" id="796761at2"/>
<gene>
    <name evidence="2" type="ORF">DLJ59_31575</name>
</gene>
<protein>
    <submittedName>
        <fullName evidence="2">HEXXH motif domain-containing protein</fullName>
    </submittedName>
</protein>
<sequence length="307" mass="33482">MDAPAISFSSAPIQAHHRDRTRRIRAVLKPIAQPTAGMPDSPETAAVDHCLAHHVLEGAEVAARNRDTAIFNWYGAHRDANASALSTPTAVGPRVVLTPDLDRLPRSAISETPYYVLGPDTTAAPPNLRELAAAAYATGAKNGFADLLAGHAVVVCLLRHKQLGDTLDSWTITRLPGTIFCDHIGEPVVLARDLIHEAAHNWLNDALSATACEISDRVRFYSPWKKTSRPAFGFLHACFAFPLTMIYTARVLPDTSGNLNRFLNAYLEQQRGFLATTAADHARALSLITTPDLRERLRLVHHEALGL</sequence>
<dbReference type="RefSeq" id="WP_124777507.1">
    <property type="nucleotide sequence ID" value="NZ_QGSZ01000345.1"/>
</dbReference>
<comment type="caution">
    <text evidence="2">The sequence shown here is derived from an EMBL/GenBank/DDBJ whole genome shotgun (WGS) entry which is preliminary data.</text>
</comment>
<evidence type="ECO:0000256" key="1">
    <source>
        <dbReference type="SAM" id="MobiDB-lite"/>
    </source>
</evidence>
<dbReference type="NCBIfam" id="TIGR04267">
    <property type="entry name" value="mod_HExxH"/>
    <property type="match status" value="1"/>
</dbReference>
<organism evidence="2 3">
    <name type="scientific">Micromonospora inaquosa</name>
    <dbReference type="NCBI Taxonomy" id="2203716"/>
    <lineage>
        <taxon>Bacteria</taxon>
        <taxon>Bacillati</taxon>
        <taxon>Actinomycetota</taxon>
        <taxon>Actinomycetes</taxon>
        <taxon>Micromonosporales</taxon>
        <taxon>Micromonosporaceae</taxon>
        <taxon>Micromonospora</taxon>
    </lineage>
</organism>
<accession>A0A3N9W5P3</accession>
<feature type="region of interest" description="Disordered" evidence="1">
    <location>
        <begin position="1"/>
        <end position="20"/>
    </location>
</feature>